<dbReference type="PANTHER" id="PTHR43437">
    <property type="entry name" value="HYDROXYACYL-THIOESTER DEHYDRATASE TYPE 2, MITOCHONDRIAL-RELATED"/>
    <property type="match status" value="1"/>
</dbReference>
<dbReference type="Pfam" id="PF01575">
    <property type="entry name" value="MaoC_dehydratas"/>
    <property type="match status" value="1"/>
</dbReference>
<accession>A0A075FXT6</accession>
<dbReference type="PANTHER" id="PTHR43437:SF3">
    <property type="entry name" value="HYDROXYACYL-THIOESTER DEHYDRATASE TYPE 2, MITOCHONDRIAL"/>
    <property type="match status" value="1"/>
</dbReference>
<dbReference type="Gene3D" id="3.10.129.10">
    <property type="entry name" value="Hotdog Thioesterase"/>
    <property type="match status" value="1"/>
</dbReference>
<feature type="domain" description="MaoC-like" evidence="1">
    <location>
        <begin position="16"/>
        <end position="120"/>
    </location>
</feature>
<gene>
    <name evidence="2" type="primary">crt</name>
</gene>
<dbReference type="InterPro" id="IPR050965">
    <property type="entry name" value="UPF0336/Enoyl-CoA_hydratase"/>
</dbReference>
<reference evidence="2" key="1">
    <citation type="journal article" date="2014" name="Genome Biol. Evol.">
        <title>Pangenome evidence for extensive interdomain horizontal transfer affecting lineage core and shell genes in uncultured planktonic thaumarchaeota and euryarchaeota.</title>
        <authorList>
            <person name="Deschamps P."/>
            <person name="Zivanovic Y."/>
            <person name="Moreira D."/>
            <person name="Rodriguez-Valera F."/>
            <person name="Lopez-Garcia P."/>
        </authorList>
    </citation>
    <scope>NUCLEOTIDE SEQUENCE</scope>
</reference>
<dbReference type="CDD" id="cd03449">
    <property type="entry name" value="R_hydratase"/>
    <property type="match status" value="1"/>
</dbReference>
<dbReference type="AlphaFoldDB" id="A0A075FXT6"/>
<keyword evidence="2" id="KW-0456">Lyase</keyword>
<evidence type="ECO:0000259" key="1">
    <source>
        <dbReference type="Pfam" id="PF01575"/>
    </source>
</evidence>
<name>A0A075FXT6_9ARCH</name>
<dbReference type="InterPro" id="IPR002539">
    <property type="entry name" value="MaoC-like_dom"/>
</dbReference>
<sequence length="144" mass="16304">MDETPSEYNFDEISIGQKKTFHVKITDDMINQFAKSSGDVNRLHIDDEYAKTKGFKNRICHGMLLSTFLSRLVGMYLPGKNALYLSQTLDFQLPCYVDDDITIQGEVKQKINATKTIILETKIFNDSKECLVDGIAKVTVQGDE</sequence>
<dbReference type="EC" id="4.2.1.55" evidence="2"/>
<evidence type="ECO:0000313" key="2">
    <source>
        <dbReference type="EMBL" id="AIE96615.1"/>
    </source>
</evidence>
<dbReference type="InterPro" id="IPR029069">
    <property type="entry name" value="HotDog_dom_sf"/>
</dbReference>
<organism evidence="2">
    <name type="scientific">uncultured marine thaumarchaeote AD1000_82_B05</name>
    <dbReference type="NCBI Taxonomy" id="1455944"/>
    <lineage>
        <taxon>Archaea</taxon>
        <taxon>Nitrososphaerota</taxon>
        <taxon>environmental samples</taxon>
    </lineage>
</organism>
<dbReference type="GO" id="GO:0006633">
    <property type="term" value="P:fatty acid biosynthetic process"/>
    <property type="evidence" value="ECO:0007669"/>
    <property type="project" value="TreeGrafter"/>
</dbReference>
<dbReference type="GO" id="GO:0019171">
    <property type="term" value="F:(3R)-hydroxyacyl-[acyl-carrier-protein] dehydratase activity"/>
    <property type="evidence" value="ECO:0007669"/>
    <property type="project" value="TreeGrafter"/>
</dbReference>
<proteinExistence type="predicted"/>
<protein>
    <submittedName>
        <fullName evidence="2">Dehydratase (Crt)</fullName>
        <ecNumber evidence="2">4.2.1.55</ecNumber>
    </submittedName>
</protein>
<dbReference type="SUPFAM" id="SSF54637">
    <property type="entry name" value="Thioesterase/thiol ester dehydrase-isomerase"/>
    <property type="match status" value="1"/>
</dbReference>
<dbReference type="EMBL" id="KF900484">
    <property type="protein sequence ID" value="AIE96615.1"/>
    <property type="molecule type" value="Genomic_DNA"/>
</dbReference>